<name>S4PHI5_9NEOP</name>
<sequence>MSQSPIVPRVSEREIRRRTSSIWILVRGVVGRCRVVSTDAPSRPFSVAWSPVSLGTVPHSLRASHRHR</sequence>
<accession>S4PHI5</accession>
<proteinExistence type="predicted"/>
<protein>
    <submittedName>
        <fullName evidence="1">Uncharacterized protein</fullName>
    </submittedName>
</protein>
<reference evidence="1" key="2">
    <citation type="submission" date="2013-05" db="EMBL/GenBank/DDBJ databases">
        <authorList>
            <person name="Carter J.-M."/>
            <person name="Baker S.C."/>
            <person name="Pink R."/>
            <person name="Carter D.R.F."/>
            <person name="Collins A."/>
            <person name="Tomlin J."/>
            <person name="Gibbs M."/>
            <person name="Breuker C.J."/>
        </authorList>
    </citation>
    <scope>NUCLEOTIDE SEQUENCE</scope>
    <source>
        <tissue evidence="1">Ovary</tissue>
    </source>
</reference>
<feature type="non-terminal residue" evidence="1">
    <location>
        <position position="68"/>
    </location>
</feature>
<dbReference type="EMBL" id="GAIX01002221">
    <property type="protein sequence ID" value="JAA90339.1"/>
    <property type="molecule type" value="Transcribed_RNA"/>
</dbReference>
<organism evidence="1">
    <name type="scientific">Pararge aegeria</name>
    <name type="common">speckled wood butterfly</name>
    <dbReference type="NCBI Taxonomy" id="116150"/>
    <lineage>
        <taxon>Eukaryota</taxon>
        <taxon>Metazoa</taxon>
        <taxon>Ecdysozoa</taxon>
        <taxon>Arthropoda</taxon>
        <taxon>Hexapoda</taxon>
        <taxon>Insecta</taxon>
        <taxon>Pterygota</taxon>
        <taxon>Neoptera</taxon>
        <taxon>Endopterygota</taxon>
        <taxon>Lepidoptera</taxon>
        <taxon>Glossata</taxon>
        <taxon>Ditrysia</taxon>
        <taxon>Papilionoidea</taxon>
        <taxon>Nymphalidae</taxon>
        <taxon>Satyrinae</taxon>
        <taxon>Satyrini</taxon>
        <taxon>Parargina</taxon>
        <taxon>Pararge</taxon>
    </lineage>
</organism>
<evidence type="ECO:0000313" key="1">
    <source>
        <dbReference type="EMBL" id="JAA90339.1"/>
    </source>
</evidence>
<dbReference type="AlphaFoldDB" id="S4PHI5"/>
<reference evidence="1" key="1">
    <citation type="journal article" date="2013" name="BMC Genomics">
        <title>Unscrambling butterfly oogenesis.</title>
        <authorList>
            <person name="Carter J.M."/>
            <person name="Baker S.C."/>
            <person name="Pink R."/>
            <person name="Carter D.R."/>
            <person name="Collins A."/>
            <person name="Tomlin J."/>
            <person name="Gibbs M."/>
            <person name="Breuker C.J."/>
        </authorList>
    </citation>
    <scope>NUCLEOTIDE SEQUENCE</scope>
    <source>
        <tissue evidence="1">Ovary</tissue>
    </source>
</reference>